<feature type="compositionally biased region" description="Basic residues" evidence="1">
    <location>
        <begin position="190"/>
        <end position="211"/>
    </location>
</feature>
<dbReference type="Proteomes" id="UP000095287">
    <property type="component" value="Unplaced"/>
</dbReference>
<feature type="compositionally biased region" description="Low complexity" evidence="1">
    <location>
        <begin position="33"/>
        <end position="43"/>
    </location>
</feature>
<accession>A0A1I7Y576</accession>
<sequence>MPRLSPLLVIVALVCQIISAAPDDGSPRAHRLSISSSSSQQKSAEVRRAPQSPPPHVGFPSQHAVPMGLPQIFPHLMMPVAGVPSAAPETKKHSTRKTAPSSYVDDLTPKAKALKTEVRKAPQKQQLAPLPLSHLQQPMPIHQVPTLPTLPPPASVSFPTLATVTFPTISMPTFPTFTMPPPFSQLISTKKPKKSSKRRKSSRRRKNKKVKHVSEEYEPEDLNSVGSRMPKYVKREKSNVGGDDTPSWMVPYNKA</sequence>
<feature type="region of interest" description="Disordered" evidence="1">
    <location>
        <begin position="181"/>
        <end position="255"/>
    </location>
</feature>
<protein>
    <submittedName>
        <fullName evidence="4">Extensin-like</fullName>
    </submittedName>
</protein>
<keyword evidence="2" id="KW-0732">Signal</keyword>
<reference evidence="4" key="1">
    <citation type="submission" date="2016-11" db="UniProtKB">
        <authorList>
            <consortium name="WormBaseParasite"/>
        </authorList>
    </citation>
    <scope>IDENTIFICATION</scope>
</reference>
<evidence type="ECO:0000313" key="3">
    <source>
        <dbReference type="Proteomes" id="UP000095287"/>
    </source>
</evidence>
<organism evidence="3 4">
    <name type="scientific">Steinernema glaseri</name>
    <dbReference type="NCBI Taxonomy" id="37863"/>
    <lineage>
        <taxon>Eukaryota</taxon>
        <taxon>Metazoa</taxon>
        <taxon>Ecdysozoa</taxon>
        <taxon>Nematoda</taxon>
        <taxon>Chromadorea</taxon>
        <taxon>Rhabditida</taxon>
        <taxon>Tylenchina</taxon>
        <taxon>Panagrolaimomorpha</taxon>
        <taxon>Strongyloidoidea</taxon>
        <taxon>Steinernematidae</taxon>
        <taxon>Steinernema</taxon>
    </lineage>
</organism>
<feature type="chain" id="PRO_5009311714" evidence="2">
    <location>
        <begin position="21"/>
        <end position="255"/>
    </location>
</feature>
<evidence type="ECO:0000313" key="4">
    <source>
        <dbReference type="WBParaSite" id="L893_g12738.t1"/>
    </source>
</evidence>
<evidence type="ECO:0000256" key="1">
    <source>
        <dbReference type="SAM" id="MobiDB-lite"/>
    </source>
</evidence>
<evidence type="ECO:0000256" key="2">
    <source>
        <dbReference type="SAM" id="SignalP"/>
    </source>
</evidence>
<proteinExistence type="predicted"/>
<name>A0A1I7Y576_9BILA</name>
<dbReference type="WBParaSite" id="L893_g12738.t1">
    <property type="protein sequence ID" value="L893_g12738.t1"/>
    <property type="gene ID" value="L893_g12738"/>
</dbReference>
<keyword evidence="3" id="KW-1185">Reference proteome</keyword>
<feature type="region of interest" description="Disordered" evidence="1">
    <location>
        <begin position="24"/>
        <end position="58"/>
    </location>
</feature>
<feature type="signal peptide" evidence="2">
    <location>
        <begin position="1"/>
        <end position="20"/>
    </location>
</feature>
<dbReference type="AlphaFoldDB" id="A0A1I7Y576"/>
<feature type="region of interest" description="Disordered" evidence="1">
    <location>
        <begin position="84"/>
        <end position="103"/>
    </location>
</feature>